<proteinExistence type="predicted"/>
<dbReference type="RefSeq" id="WP_068497311.1">
    <property type="nucleotide sequence ID" value="NZ_LWQU01000054.1"/>
</dbReference>
<feature type="domain" description="PAC" evidence="4">
    <location>
        <begin position="335"/>
        <end position="387"/>
    </location>
</feature>
<organism evidence="7 8">
    <name type="scientific">Magnetospirillum moscoviense</name>
    <dbReference type="NCBI Taxonomy" id="1437059"/>
    <lineage>
        <taxon>Bacteria</taxon>
        <taxon>Pseudomonadati</taxon>
        <taxon>Pseudomonadota</taxon>
        <taxon>Alphaproteobacteria</taxon>
        <taxon>Rhodospirillales</taxon>
        <taxon>Rhodospirillaceae</taxon>
        <taxon>Magnetospirillum</taxon>
    </lineage>
</organism>
<protein>
    <submittedName>
        <fullName evidence="7">Two-component system response regulator</fullName>
    </submittedName>
</protein>
<feature type="domain" description="Response regulatory" evidence="2">
    <location>
        <begin position="9"/>
        <end position="126"/>
    </location>
</feature>
<dbReference type="GO" id="GO:0000160">
    <property type="term" value="P:phosphorelay signal transduction system"/>
    <property type="evidence" value="ECO:0007669"/>
    <property type="project" value="InterPro"/>
</dbReference>
<dbReference type="SMART" id="SM00448">
    <property type="entry name" value="REC"/>
    <property type="match status" value="1"/>
</dbReference>
<dbReference type="PROSITE" id="PS50110">
    <property type="entry name" value="RESPONSE_REGULATORY"/>
    <property type="match status" value="1"/>
</dbReference>
<dbReference type="Pfam" id="PF08447">
    <property type="entry name" value="PAS_3"/>
    <property type="match status" value="1"/>
</dbReference>
<evidence type="ECO:0000259" key="4">
    <source>
        <dbReference type="PROSITE" id="PS50113"/>
    </source>
</evidence>
<evidence type="ECO:0000259" key="5">
    <source>
        <dbReference type="PROSITE" id="PS50883"/>
    </source>
</evidence>
<dbReference type="AlphaFoldDB" id="A0A178MZ26"/>
<feature type="modified residue" description="4-aspartylphosphate" evidence="1">
    <location>
        <position position="61"/>
    </location>
</feature>
<dbReference type="InterPro" id="IPR000700">
    <property type="entry name" value="PAS-assoc_C"/>
</dbReference>
<dbReference type="InterPro" id="IPR001789">
    <property type="entry name" value="Sig_transdc_resp-reg_receiver"/>
</dbReference>
<feature type="domain" description="GGDEF" evidence="6">
    <location>
        <begin position="419"/>
        <end position="552"/>
    </location>
</feature>
<feature type="domain" description="EAL" evidence="5">
    <location>
        <begin position="561"/>
        <end position="815"/>
    </location>
</feature>
<gene>
    <name evidence="7" type="ORF">A6A05_06925</name>
</gene>
<dbReference type="SMART" id="SM00267">
    <property type="entry name" value="GGDEF"/>
    <property type="match status" value="1"/>
</dbReference>
<dbReference type="OrthoDB" id="7251575at2"/>
<dbReference type="SMART" id="SM00091">
    <property type="entry name" value="PAS"/>
    <property type="match status" value="2"/>
</dbReference>
<accession>A0A178MZ26</accession>
<dbReference type="Pfam" id="PF00563">
    <property type="entry name" value="EAL"/>
    <property type="match status" value="1"/>
</dbReference>
<dbReference type="SMART" id="SM00052">
    <property type="entry name" value="EAL"/>
    <property type="match status" value="1"/>
</dbReference>
<dbReference type="InterPro" id="IPR000160">
    <property type="entry name" value="GGDEF_dom"/>
</dbReference>
<dbReference type="InterPro" id="IPR052155">
    <property type="entry name" value="Biofilm_reg_signaling"/>
</dbReference>
<name>A0A178MZ26_9PROT</name>
<evidence type="ECO:0000313" key="7">
    <source>
        <dbReference type="EMBL" id="OAN60936.1"/>
    </source>
</evidence>
<dbReference type="Pfam" id="PF13426">
    <property type="entry name" value="PAS_9"/>
    <property type="match status" value="1"/>
</dbReference>
<dbReference type="InterPro" id="IPR029787">
    <property type="entry name" value="Nucleotide_cyclase"/>
</dbReference>
<sequence length="826" mass="90542">MGDRTPSRTVLVVEDNPGDARLVELFLIEDPSRPFLVFKAETLAGALESLAARPVDVVLLDLSLPDSFGLDTLARLRGAFPLIPVVVLTGTDNEALALEALRQGAQDYLVKGQGDGDLVRRSIGYAMERFRGELALRSSEARFRAVFESAGIGVVTSTPDGQINSANPAFCEMLGYDEAELRTFSAVDITHPDDRAASRELYRELVEGTRDRYHFTKRYVAKDGRHVWVRLTVTAVKLTSGQLDFSIAVIEDITEKKRLEDHMRLAATVFENSGEGLFVTDSDSLVIHVNAAFSDITGYQAAEVIGKNPRILASGRHDLAFYEKMWSDLTNQGRWQGEIWDRRKDGEMFASWENIAAVRDSEGVLTNYVAVISDITTRKQVEERLSYAANHDPLTRLPNRTLFQERLGRAMARAQRNQALVALLFIDLDRFKQVNDSMGHLAGDMLLQQVAERLTGCTRQGDTVARLAGDEFTVILEDIDEPRDAAIVAHKILHRLVEPFDLGGEGAQISSSIGVALYPSDAADAQGLIKLADEAMYRAKHMGRNRCQFHSLQVNAQAFERLALEASLRHAMERDEFELVYQPIFDLASGRVAAVEALLRWRHPEVGTLVPAQFLPLAEETGLVLDIGAWALTLACGHAVAWRKAGYPDMELHINLSGRQLREGQLLAGVALALEDSALPPQALVLEVPETQVVDRGPEVQALFQRIAALNLGLSIDEFGSGYSSFAFLRGLGASSVKVAQAYVRSAASVGDDAEIVSAIVALARGLHMAATAPGIETAEQLDFVIRSGCSRGQGFLLARPMTVDEMADFLAKGDLPVALKKRLEA</sequence>
<keyword evidence="1" id="KW-0597">Phosphoprotein</keyword>
<dbReference type="PANTHER" id="PTHR44757">
    <property type="entry name" value="DIGUANYLATE CYCLASE DGCP"/>
    <property type="match status" value="1"/>
</dbReference>
<comment type="caution">
    <text evidence="7">The sequence shown here is derived from an EMBL/GenBank/DDBJ whole genome shotgun (WGS) entry which is preliminary data.</text>
</comment>
<dbReference type="Pfam" id="PF00990">
    <property type="entry name" value="GGDEF"/>
    <property type="match status" value="1"/>
</dbReference>
<feature type="domain" description="PAS" evidence="3">
    <location>
        <begin position="139"/>
        <end position="209"/>
    </location>
</feature>
<dbReference type="InterPro" id="IPR013655">
    <property type="entry name" value="PAS_fold_3"/>
</dbReference>
<dbReference type="Gene3D" id="3.20.20.450">
    <property type="entry name" value="EAL domain"/>
    <property type="match status" value="1"/>
</dbReference>
<reference evidence="7 8" key="1">
    <citation type="submission" date="2016-04" db="EMBL/GenBank/DDBJ databases">
        <title>Draft genome sequence of freshwater magnetotactic bacteria Magnetospirillum marisnigri SP-1 and Magnetospirillum moscoviense BB-1.</title>
        <authorList>
            <person name="Koziaeva V."/>
            <person name="Dziuba M.V."/>
            <person name="Ivanov T.M."/>
            <person name="Kuznetsov B."/>
            <person name="Grouzdev D.S."/>
        </authorList>
    </citation>
    <scope>NUCLEOTIDE SEQUENCE [LARGE SCALE GENOMIC DNA]</scope>
    <source>
        <strain evidence="7 8">BB-1</strain>
    </source>
</reference>
<dbReference type="PANTHER" id="PTHR44757:SF2">
    <property type="entry name" value="BIOFILM ARCHITECTURE MAINTENANCE PROTEIN MBAA"/>
    <property type="match status" value="1"/>
</dbReference>
<dbReference type="NCBIfam" id="TIGR00254">
    <property type="entry name" value="GGDEF"/>
    <property type="match status" value="1"/>
</dbReference>
<dbReference type="SMART" id="SM00086">
    <property type="entry name" value="PAC"/>
    <property type="match status" value="2"/>
</dbReference>
<dbReference type="InterPro" id="IPR035965">
    <property type="entry name" value="PAS-like_dom_sf"/>
</dbReference>
<dbReference type="FunFam" id="3.30.70.270:FF:000001">
    <property type="entry name" value="Diguanylate cyclase domain protein"/>
    <property type="match status" value="1"/>
</dbReference>
<dbReference type="InterPro" id="IPR035919">
    <property type="entry name" value="EAL_sf"/>
</dbReference>
<dbReference type="CDD" id="cd00156">
    <property type="entry name" value="REC"/>
    <property type="match status" value="1"/>
</dbReference>
<keyword evidence="8" id="KW-1185">Reference proteome</keyword>
<dbReference type="CDD" id="cd01949">
    <property type="entry name" value="GGDEF"/>
    <property type="match status" value="1"/>
</dbReference>
<dbReference type="SUPFAM" id="SSF55785">
    <property type="entry name" value="PYP-like sensor domain (PAS domain)"/>
    <property type="match status" value="2"/>
</dbReference>
<dbReference type="NCBIfam" id="TIGR00229">
    <property type="entry name" value="sensory_box"/>
    <property type="match status" value="2"/>
</dbReference>
<dbReference type="CDD" id="cd00130">
    <property type="entry name" value="PAS"/>
    <property type="match status" value="2"/>
</dbReference>
<dbReference type="SUPFAM" id="SSF141868">
    <property type="entry name" value="EAL domain-like"/>
    <property type="match status" value="1"/>
</dbReference>
<dbReference type="PROSITE" id="PS50887">
    <property type="entry name" value="GGDEF"/>
    <property type="match status" value="1"/>
</dbReference>
<dbReference type="PROSITE" id="PS50883">
    <property type="entry name" value="EAL"/>
    <property type="match status" value="1"/>
</dbReference>
<dbReference type="Pfam" id="PF00072">
    <property type="entry name" value="Response_reg"/>
    <property type="match status" value="1"/>
</dbReference>
<dbReference type="InterPro" id="IPR001610">
    <property type="entry name" value="PAC"/>
</dbReference>
<feature type="domain" description="PAS" evidence="3">
    <location>
        <begin position="262"/>
        <end position="308"/>
    </location>
</feature>
<evidence type="ECO:0000259" key="3">
    <source>
        <dbReference type="PROSITE" id="PS50112"/>
    </source>
</evidence>
<dbReference type="PROSITE" id="PS50112">
    <property type="entry name" value="PAS"/>
    <property type="match status" value="2"/>
</dbReference>
<dbReference type="STRING" id="1437059.A6A05_06925"/>
<dbReference type="Gene3D" id="3.30.450.20">
    <property type="entry name" value="PAS domain"/>
    <property type="match status" value="2"/>
</dbReference>
<dbReference type="EMBL" id="LWQU01000054">
    <property type="protein sequence ID" value="OAN60936.1"/>
    <property type="molecule type" value="Genomic_DNA"/>
</dbReference>
<dbReference type="GO" id="GO:0003824">
    <property type="term" value="F:catalytic activity"/>
    <property type="evidence" value="ECO:0007669"/>
    <property type="project" value="UniProtKB-ARBA"/>
</dbReference>
<evidence type="ECO:0000259" key="6">
    <source>
        <dbReference type="PROSITE" id="PS50887"/>
    </source>
</evidence>
<dbReference type="PROSITE" id="PS50113">
    <property type="entry name" value="PAC"/>
    <property type="match status" value="2"/>
</dbReference>
<feature type="domain" description="PAC" evidence="4">
    <location>
        <begin position="213"/>
        <end position="265"/>
    </location>
</feature>
<dbReference type="CDD" id="cd01948">
    <property type="entry name" value="EAL"/>
    <property type="match status" value="1"/>
</dbReference>
<dbReference type="InterPro" id="IPR011006">
    <property type="entry name" value="CheY-like_superfamily"/>
</dbReference>
<evidence type="ECO:0000256" key="1">
    <source>
        <dbReference type="PROSITE-ProRule" id="PRU00169"/>
    </source>
</evidence>
<evidence type="ECO:0000313" key="8">
    <source>
        <dbReference type="Proteomes" id="UP000078543"/>
    </source>
</evidence>
<dbReference type="InterPro" id="IPR001633">
    <property type="entry name" value="EAL_dom"/>
</dbReference>
<dbReference type="InterPro" id="IPR043128">
    <property type="entry name" value="Rev_trsase/Diguanyl_cyclase"/>
</dbReference>
<dbReference type="Gene3D" id="3.40.50.2300">
    <property type="match status" value="1"/>
</dbReference>
<dbReference type="InterPro" id="IPR000014">
    <property type="entry name" value="PAS"/>
</dbReference>
<evidence type="ECO:0000259" key="2">
    <source>
        <dbReference type="PROSITE" id="PS50110"/>
    </source>
</evidence>
<dbReference type="SUPFAM" id="SSF55073">
    <property type="entry name" value="Nucleotide cyclase"/>
    <property type="match status" value="1"/>
</dbReference>
<dbReference type="SUPFAM" id="SSF52172">
    <property type="entry name" value="CheY-like"/>
    <property type="match status" value="1"/>
</dbReference>
<dbReference type="Proteomes" id="UP000078543">
    <property type="component" value="Unassembled WGS sequence"/>
</dbReference>
<dbReference type="Gene3D" id="3.30.70.270">
    <property type="match status" value="1"/>
</dbReference>